<dbReference type="CDD" id="cd00184">
    <property type="entry name" value="TNF"/>
    <property type="match status" value="1"/>
</dbReference>
<dbReference type="Gene3D" id="2.60.120.40">
    <property type="match status" value="1"/>
</dbReference>
<dbReference type="GO" id="GO:2001238">
    <property type="term" value="P:positive regulation of extrinsic apoptotic signaling pathway"/>
    <property type="evidence" value="ECO:0007669"/>
    <property type="project" value="UniProtKB-ARBA"/>
</dbReference>
<dbReference type="GO" id="GO:0046872">
    <property type="term" value="F:metal ion binding"/>
    <property type="evidence" value="ECO:0007669"/>
    <property type="project" value="UniProtKB-KW"/>
</dbReference>
<evidence type="ECO:0000256" key="3">
    <source>
        <dbReference type="ARBA" id="ARBA00008670"/>
    </source>
</evidence>
<keyword evidence="6" id="KW-0964">Secreted</keyword>
<evidence type="ECO:0000256" key="15">
    <source>
        <dbReference type="ARBA" id="ARBA00055277"/>
    </source>
</evidence>
<evidence type="ECO:0000256" key="20">
    <source>
        <dbReference type="SAM" id="Phobius"/>
    </source>
</evidence>
<feature type="transmembrane region" description="Helical" evidence="20">
    <location>
        <begin position="6"/>
        <end position="34"/>
    </location>
</feature>
<dbReference type="GO" id="GO:0005125">
    <property type="term" value="F:cytokine activity"/>
    <property type="evidence" value="ECO:0007669"/>
    <property type="project" value="UniProtKB-KW"/>
</dbReference>
<dbReference type="InterPro" id="IPR017355">
    <property type="entry name" value="TNF_ligand_10/11"/>
</dbReference>
<evidence type="ECO:0000256" key="7">
    <source>
        <dbReference type="ARBA" id="ARBA00022553"/>
    </source>
</evidence>
<proteinExistence type="inferred from homology"/>
<dbReference type="PROSITE" id="PS50049">
    <property type="entry name" value="THD_2"/>
    <property type="match status" value="1"/>
</dbReference>
<keyword evidence="23" id="KW-1185">Reference proteome</keyword>
<evidence type="ECO:0000256" key="5">
    <source>
        <dbReference type="ARBA" id="ARBA00022514"/>
    </source>
</evidence>
<evidence type="ECO:0000256" key="10">
    <source>
        <dbReference type="ARBA" id="ARBA00022723"/>
    </source>
</evidence>
<evidence type="ECO:0000313" key="22">
    <source>
        <dbReference type="EMBL" id="KAJ7324330.1"/>
    </source>
</evidence>
<dbReference type="GO" id="GO:0006955">
    <property type="term" value="P:immune response"/>
    <property type="evidence" value="ECO:0007669"/>
    <property type="project" value="InterPro"/>
</dbReference>
<keyword evidence="5" id="KW-0202">Cytokine</keyword>
<keyword evidence="4" id="KW-1003">Cell membrane</keyword>
<keyword evidence="8 20" id="KW-0812">Transmembrane</keyword>
<keyword evidence="9" id="KW-0053">Apoptosis</keyword>
<comment type="function">
    <text evidence="15">Cytokine that binds to TNFRSF10A/TRAILR1, TNFRSF10B/TRAILR2, TNFRSF10C/TRAILR3, TNFRSF10D/TRAILR4 and possibly also to TNFRSF11B/OPG. Induces apoptosis. Its activity may be modulated by binding to the decoy receptors TNFRSF10C/TRAILR3, TNFRSF10D/TRAILR4 and TNFRSF11B/OPG that cannot induce apoptosis.</text>
</comment>
<dbReference type="InterPro" id="IPR006052">
    <property type="entry name" value="TNF_dom"/>
</dbReference>
<dbReference type="PROSITE" id="PS00251">
    <property type="entry name" value="THD_1"/>
    <property type="match status" value="1"/>
</dbReference>
<evidence type="ECO:0000256" key="18">
    <source>
        <dbReference type="ARBA" id="ARBA00083215"/>
    </source>
</evidence>
<evidence type="ECO:0000256" key="14">
    <source>
        <dbReference type="ARBA" id="ARBA00023136"/>
    </source>
</evidence>
<organism evidence="22 23">
    <name type="scientific">Phrynocephalus forsythii</name>
    <dbReference type="NCBI Taxonomy" id="171643"/>
    <lineage>
        <taxon>Eukaryota</taxon>
        <taxon>Metazoa</taxon>
        <taxon>Chordata</taxon>
        <taxon>Craniata</taxon>
        <taxon>Vertebrata</taxon>
        <taxon>Euteleostomi</taxon>
        <taxon>Lepidosauria</taxon>
        <taxon>Squamata</taxon>
        <taxon>Bifurcata</taxon>
        <taxon>Unidentata</taxon>
        <taxon>Episquamata</taxon>
        <taxon>Toxicofera</taxon>
        <taxon>Iguania</taxon>
        <taxon>Acrodonta</taxon>
        <taxon>Agamidae</taxon>
        <taxon>Agaminae</taxon>
        <taxon>Phrynocephalus</taxon>
    </lineage>
</organism>
<comment type="caution">
    <text evidence="22">The sequence shown here is derived from an EMBL/GenBank/DDBJ whole genome shotgun (WGS) entry which is preliminary data.</text>
</comment>
<evidence type="ECO:0000256" key="2">
    <source>
        <dbReference type="ARBA" id="ARBA00004613"/>
    </source>
</evidence>
<feature type="binding site" evidence="19">
    <location>
        <position position="244"/>
    </location>
    <ligand>
        <name>Zn(2+)</name>
        <dbReference type="ChEBI" id="CHEBI:29105"/>
        <note>ligand shared between all trimeric partners</note>
    </ligand>
</feature>
<dbReference type="InterPro" id="IPR008983">
    <property type="entry name" value="Tumour_necrosis_fac-like_dom"/>
</dbReference>
<evidence type="ECO:0000313" key="23">
    <source>
        <dbReference type="Proteomes" id="UP001142489"/>
    </source>
</evidence>
<keyword evidence="12" id="KW-0735">Signal-anchor</keyword>
<dbReference type="OrthoDB" id="9446605at2759"/>
<keyword evidence="11 19" id="KW-0862">Zinc</keyword>
<dbReference type="GO" id="GO:0005164">
    <property type="term" value="F:tumor necrosis factor receptor binding"/>
    <property type="evidence" value="ECO:0007669"/>
    <property type="project" value="InterPro"/>
</dbReference>
<dbReference type="Proteomes" id="UP001142489">
    <property type="component" value="Unassembled WGS sequence"/>
</dbReference>
<dbReference type="AlphaFoldDB" id="A0A9Q0XQ74"/>
<dbReference type="InterPro" id="IPR021184">
    <property type="entry name" value="TNF_CS"/>
</dbReference>
<dbReference type="GO" id="GO:0005615">
    <property type="term" value="C:extracellular space"/>
    <property type="evidence" value="ECO:0007669"/>
    <property type="project" value="UniProtKB-KW"/>
</dbReference>
<gene>
    <name evidence="22" type="ORF">JRQ81_017350</name>
</gene>
<dbReference type="SMART" id="SM00207">
    <property type="entry name" value="TNF"/>
    <property type="match status" value="1"/>
</dbReference>
<evidence type="ECO:0000256" key="1">
    <source>
        <dbReference type="ARBA" id="ARBA00004401"/>
    </source>
</evidence>
<evidence type="ECO:0000256" key="19">
    <source>
        <dbReference type="PIRSR" id="PIRSR038013-50"/>
    </source>
</evidence>
<evidence type="ECO:0000256" key="9">
    <source>
        <dbReference type="ARBA" id="ARBA00022703"/>
    </source>
</evidence>
<dbReference type="GO" id="GO:0005886">
    <property type="term" value="C:plasma membrane"/>
    <property type="evidence" value="ECO:0007669"/>
    <property type="project" value="UniProtKB-SubCell"/>
</dbReference>
<dbReference type="EMBL" id="JAPFRF010000008">
    <property type="protein sequence ID" value="KAJ7324330.1"/>
    <property type="molecule type" value="Genomic_DNA"/>
</dbReference>
<accession>A0A9Q0XQ74</accession>
<evidence type="ECO:0000259" key="21">
    <source>
        <dbReference type="PROSITE" id="PS50049"/>
    </source>
</evidence>
<dbReference type="FunFam" id="2.60.120.40:FF:000014">
    <property type="entry name" value="Tumor necrosis factor ligand superfamily member"/>
    <property type="match status" value="1"/>
</dbReference>
<evidence type="ECO:0000256" key="6">
    <source>
        <dbReference type="ARBA" id="ARBA00022525"/>
    </source>
</evidence>
<evidence type="ECO:0000256" key="17">
    <source>
        <dbReference type="ARBA" id="ARBA00074586"/>
    </source>
</evidence>
<evidence type="ECO:0000256" key="11">
    <source>
        <dbReference type="ARBA" id="ARBA00022833"/>
    </source>
</evidence>
<dbReference type="PANTHER" id="PTHR11471:SF27">
    <property type="entry name" value="TUMOR NECROSIS FACTOR LIGAND SUPERFAMILY MEMBER 10"/>
    <property type="match status" value="1"/>
</dbReference>
<keyword evidence="14 20" id="KW-0472">Membrane</keyword>
<reference evidence="22" key="1">
    <citation type="journal article" date="2023" name="DNA Res.">
        <title>Chromosome-level genome assembly of Phrynocephalus forsythii using third-generation DNA sequencing and Hi-C analysis.</title>
        <authorList>
            <person name="Qi Y."/>
            <person name="Zhao W."/>
            <person name="Zhao Y."/>
            <person name="Niu C."/>
            <person name="Cao S."/>
            <person name="Zhang Y."/>
        </authorList>
    </citation>
    <scope>NUCLEOTIDE SEQUENCE</scope>
    <source>
        <tissue evidence="22">Muscle</tissue>
    </source>
</reference>
<keyword evidence="13 20" id="KW-1133">Transmembrane helix</keyword>
<sequence>MLSGGSGVALSCGLVLIFAVLLQTICVAITFLYFTNELQQLRTTYSENTMTCFTRENFFLEDLDPYYNEDSDPCWQVKWQLSRLIKKMMARHRAKEVSTSAASSAKERGVLDSTATERSAFENAVPRVAAHLTSNPNRKSALTTQNFALRNIGYKINTWEPSRRGNSFLYNVELRNGELVIPQTGFYYIYSQTYFRFREPEGVEPDSDPGSDSVRNPKQMVQYISKFTDYPDPILLMKSARTSCWSKNAGYGLYSIYQGGVFHLKNNDRVFVSISSEDLVDMDKETSFFGAFLVL</sequence>
<evidence type="ECO:0000256" key="12">
    <source>
        <dbReference type="ARBA" id="ARBA00022968"/>
    </source>
</evidence>
<dbReference type="GO" id="GO:0006915">
    <property type="term" value="P:apoptotic process"/>
    <property type="evidence" value="ECO:0007669"/>
    <property type="project" value="UniProtKB-KW"/>
</dbReference>
<evidence type="ECO:0000256" key="16">
    <source>
        <dbReference type="ARBA" id="ARBA00063957"/>
    </source>
</evidence>
<name>A0A9Q0XQ74_9SAUR</name>
<dbReference type="PANTHER" id="PTHR11471">
    <property type="entry name" value="TUMOR NECROSIS FACTOR FAMILY MEMBER"/>
    <property type="match status" value="1"/>
</dbReference>
<evidence type="ECO:0000256" key="4">
    <source>
        <dbReference type="ARBA" id="ARBA00022475"/>
    </source>
</evidence>
<dbReference type="SUPFAM" id="SSF49842">
    <property type="entry name" value="TNF-like"/>
    <property type="match status" value="1"/>
</dbReference>
<comment type="subunit">
    <text evidence="16">Homotrimer. One TNFSF10 homotrimer interacts with three TNFSF10A mononers. One TNFSF10 homotrimer interacts with three TNFSF10B mononers.</text>
</comment>
<comment type="subcellular location">
    <subcellularLocation>
        <location evidence="1">Cell membrane</location>
        <topology evidence="1">Single-pass type II membrane protein</topology>
    </subcellularLocation>
    <subcellularLocation>
        <location evidence="2">Secreted</location>
    </subcellularLocation>
</comment>
<protein>
    <recommendedName>
        <fullName evidence="17">Tumor necrosis factor ligand superfamily member 10</fullName>
    </recommendedName>
    <alternativeName>
        <fullName evidence="18">TNF-related apoptosis-inducing ligand</fullName>
    </alternativeName>
</protein>
<dbReference type="PIRSF" id="PIRSF038013">
    <property type="entry name" value="TNF10_TNF11"/>
    <property type="match status" value="1"/>
</dbReference>
<keyword evidence="10 19" id="KW-0479">Metal-binding</keyword>
<evidence type="ECO:0000256" key="13">
    <source>
        <dbReference type="ARBA" id="ARBA00022989"/>
    </source>
</evidence>
<keyword evidence="7" id="KW-0597">Phosphoprotein</keyword>
<feature type="domain" description="THD" evidence="21">
    <location>
        <begin position="128"/>
        <end position="294"/>
    </location>
</feature>
<comment type="similarity">
    <text evidence="3">Belongs to the tumor necrosis factor family.</text>
</comment>
<evidence type="ECO:0000256" key="8">
    <source>
        <dbReference type="ARBA" id="ARBA00022692"/>
    </source>
</evidence>
<dbReference type="Pfam" id="PF00229">
    <property type="entry name" value="TNF"/>
    <property type="match status" value="1"/>
</dbReference>